<dbReference type="PANTHER" id="PTHR43639">
    <property type="entry name" value="OXIDOREDUCTASE, SHORT-CHAIN DEHYDROGENASE/REDUCTASE FAMILY (AFU_ORTHOLOGUE AFUA_5G02870)"/>
    <property type="match status" value="1"/>
</dbReference>
<protein>
    <submittedName>
        <fullName evidence="3">3-oxoacyl-ACP reductase</fullName>
    </submittedName>
</protein>
<dbReference type="FunFam" id="3.40.50.720:FF:000173">
    <property type="entry name" value="3-oxoacyl-[acyl-carrier protein] reductase"/>
    <property type="match status" value="1"/>
</dbReference>
<accession>A0A364K1K7</accession>
<keyword evidence="2" id="KW-0560">Oxidoreductase</keyword>
<organism evidence="3 4">
    <name type="scientific">Thermoflavimicrobium daqui</name>
    <dbReference type="NCBI Taxonomy" id="2137476"/>
    <lineage>
        <taxon>Bacteria</taxon>
        <taxon>Bacillati</taxon>
        <taxon>Bacillota</taxon>
        <taxon>Bacilli</taxon>
        <taxon>Bacillales</taxon>
        <taxon>Thermoactinomycetaceae</taxon>
        <taxon>Thermoflavimicrobium</taxon>
    </lineage>
</organism>
<evidence type="ECO:0000256" key="2">
    <source>
        <dbReference type="ARBA" id="ARBA00023002"/>
    </source>
</evidence>
<dbReference type="PANTHER" id="PTHR43639:SF1">
    <property type="entry name" value="SHORT-CHAIN DEHYDROGENASE_REDUCTASE FAMILY PROTEIN"/>
    <property type="match status" value="1"/>
</dbReference>
<gene>
    <name evidence="3" type="primary">fabG</name>
    <name evidence="3" type="ORF">DL897_16200</name>
</gene>
<dbReference type="GO" id="GO:0016491">
    <property type="term" value="F:oxidoreductase activity"/>
    <property type="evidence" value="ECO:0007669"/>
    <property type="project" value="UniProtKB-KW"/>
</dbReference>
<dbReference type="InterPro" id="IPR036291">
    <property type="entry name" value="NAD(P)-bd_dom_sf"/>
</dbReference>
<reference evidence="3 4" key="2">
    <citation type="submission" date="2018-06" db="EMBL/GenBank/DDBJ databases">
        <authorList>
            <person name="Zhirakovskaya E."/>
        </authorList>
    </citation>
    <scope>NUCLEOTIDE SEQUENCE [LARGE SCALE GENOMIC DNA]</scope>
    <source>
        <strain evidence="3 4">FBKL4.011</strain>
    </source>
</reference>
<sequence length="255" mass="27877">MPKKVAWVLGGAKGLGVMVAKGLAQDGYQLVINYRKSRQAAQKLQHELQEIGSDALILQGDVSQLSAVKQMVQEVMHTWGRIDVLVCTAGPFHFKPIPLVELQDHQWGEMIDGNLSSVFYITREVIPIMRQQGGGRIITFGFAGAELAPAWSGYSSYAAAKVGLVSLTRTLAEEEASFGITVNMIYPGDIRDPYKEALISEARGQADPRSRVGRPGTGEDIARVVRFLAHPDSDWITGAIIPVTGGFSLHWNYVK</sequence>
<dbReference type="Pfam" id="PF13561">
    <property type="entry name" value="adh_short_C2"/>
    <property type="match status" value="1"/>
</dbReference>
<dbReference type="OrthoDB" id="9803333at2"/>
<evidence type="ECO:0000256" key="1">
    <source>
        <dbReference type="ARBA" id="ARBA00006484"/>
    </source>
</evidence>
<dbReference type="PRINTS" id="PR00081">
    <property type="entry name" value="GDHRDH"/>
</dbReference>
<dbReference type="Gene3D" id="3.40.50.720">
    <property type="entry name" value="NAD(P)-binding Rossmann-like Domain"/>
    <property type="match status" value="1"/>
</dbReference>
<dbReference type="RefSeq" id="WP_113660168.1">
    <property type="nucleotide sequence ID" value="NZ_KZ845675.1"/>
</dbReference>
<dbReference type="Proteomes" id="UP000251213">
    <property type="component" value="Unassembled WGS sequence"/>
</dbReference>
<proteinExistence type="inferred from homology"/>
<dbReference type="EMBL" id="QJKK01000013">
    <property type="protein sequence ID" value="RAL21495.1"/>
    <property type="molecule type" value="Genomic_DNA"/>
</dbReference>
<name>A0A364K1K7_9BACL</name>
<reference evidence="3 4" key="1">
    <citation type="submission" date="2018-06" db="EMBL/GenBank/DDBJ databases">
        <title>Thermoflavimicrobium daqus sp. nov., a thermophilic microbe isolated from Moutai-flavour Daqu.</title>
        <authorList>
            <person name="Wang X."/>
            <person name="Zhou H."/>
        </authorList>
    </citation>
    <scope>NUCLEOTIDE SEQUENCE [LARGE SCALE GENOMIC DNA]</scope>
    <source>
        <strain evidence="3 4">FBKL4.011</strain>
    </source>
</reference>
<comment type="similarity">
    <text evidence="1">Belongs to the short-chain dehydrogenases/reductases (SDR) family.</text>
</comment>
<comment type="caution">
    <text evidence="3">The sequence shown here is derived from an EMBL/GenBank/DDBJ whole genome shotgun (WGS) entry which is preliminary data.</text>
</comment>
<evidence type="ECO:0000313" key="4">
    <source>
        <dbReference type="Proteomes" id="UP000251213"/>
    </source>
</evidence>
<dbReference type="CDD" id="cd05233">
    <property type="entry name" value="SDR_c"/>
    <property type="match status" value="1"/>
</dbReference>
<keyword evidence="4" id="KW-1185">Reference proteome</keyword>
<dbReference type="InterPro" id="IPR002347">
    <property type="entry name" value="SDR_fam"/>
</dbReference>
<evidence type="ECO:0000313" key="3">
    <source>
        <dbReference type="EMBL" id="RAL21495.1"/>
    </source>
</evidence>
<dbReference type="PRINTS" id="PR00080">
    <property type="entry name" value="SDRFAMILY"/>
</dbReference>
<dbReference type="AlphaFoldDB" id="A0A364K1K7"/>
<dbReference type="SUPFAM" id="SSF51735">
    <property type="entry name" value="NAD(P)-binding Rossmann-fold domains"/>
    <property type="match status" value="1"/>
</dbReference>